<reference evidence="1" key="1">
    <citation type="submission" date="2021-06" db="EMBL/GenBank/DDBJ databases">
        <title>Comparative genomics, transcriptomics and evolutionary studies reveal genomic signatures of adaptation to plant cell wall in hemibiotrophic fungi.</title>
        <authorList>
            <consortium name="DOE Joint Genome Institute"/>
            <person name="Baroncelli R."/>
            <person name="Diaz J.F."/>
            <person name="Benocci T."/>
            <person name="Peng M."/>
            <person name="Battaglia E."/>
            <person name="Haridas S."/>
            <person name="Andreopoulos W."/>
            <person name="Labutti K."/>
            <person name="Pangilinan J."/>
            <person name="Floch G.L."/>
            <person name="Makela M.R."/>
            <person name="Henrissat B."/>
            <person name="Grigoriev I.V."/>
            <person name="Crouch J.A."/>
            <person name="De Vries R.P."/>
            <person name="Sukno S.A."/>
            <person name="Thon M.R."/>
        </authorList>
    </citation>
    <scope>NUCLEOTIDE SEQUENCE</scope>
    <source>
        <strain evidence="1">CBS 125086</strain>
    </source>
</reference>
<evidence type="ECO:0000313" key="2">
    <source>
        <dbReference type="Proteomes" id="UP001230504"/>
    </source>
</evidence>
<dbReference type="Proteomes" id="UP001230504">
    <property type="component" value="Unassembled WGS sequence"/>
</dbReference>
<dbReference type="AlphaFoldDB" id="A0AAD8V0N9"/>
<comment type="caution">
    <text evidence="1">The sequence shown here is derived from an EMBL/GenBank/DDBJ whole genome shotgun (WGS) entry which is preliminary data.</text>
</comment>
<dbReference type="EMBL" id="JAHLJV010000091">
    <property type="protein sequence ID" value="KAK1573480.1"/>
    <property type="molecule type" value="Genomic_DNA"/>
</dbReference>
<keyword evidence="2" id="KW-1185">Reference proteome</keyword>
<protein>
    <submittedName>
        <fullName evidence="1">Uncharacterized protein</fullName>
    </submittedName>
</protein>
<dbReference type="GeneID" id="85437332"/>
<dbReference type="RefSeq" id="XP_060409097.1">
    <property type="nucleotide sequence ID" value="XM_060553092.1"/>
</dbReference>
<name>A0AAD8V0N9_9PEZI</name>
<accession>A0AAD8V0N9</accession>
<organism evidence="1 2">
    <name type="scientific">Colletotrichum navitas</name>
    <dbReference type="NCBI Taxonomy" id="681940"/>
    <lineage>
        <taxon>Eukaryota</taxon>
        <taxon>Fungi</taxon>
        <taxon>Dikarya</taxon>
        <taxon>Ascomycota</taxon>
        <taxon>Pezizomycotina</taxon>
        <taxon>Sordariomycetes</taxon>
        <taxon>Hypocreomycetidae</taxon>
        <taxon>Glomerellales</taxon>
        <taxon>Glomerellaceae</taxon>
        <taxon>Colletotrichum</taxon>
        <taxon>Colletotrichum graminicola species complex</taxon>
    </lineage>
</organism>
<sequence length="101" mass="10570">MHRWASGYVRVRGELLVGFVGFVGAIQASSSLSSSSSSLGNAPEVGGVANFRWQCLSFSEFGCGSRRAGSGKLLGDGPLGLGGPSMVMRHQSEHTIAVVQW</sequence>
<evidence type="ECO:0000313" key="1">
    <source>
        <dbReference type="EMBL" id="KAK1573480.1"/>
    </source>
</evidence>
<gene>
    <name evidence="1" type="ORF">LY79DRAFT_411014</name>
</gene>
<proteinExistence type="predicted"/>